<dbReference type="GO" id="GO:0006310">
    <property type="term" value="P:DNA recombination"/>
    <property type="evidence" value="ECO:0007669"/>
    <property type="project" value="UniProtKB-KW"/>
</dbReference>
<keyword evidence="13" id="KW-1185">Reference proteome</keyword>
<dbReference type="EMBL" id="VUOB01000038">
    <property type="protein sequence ID" value="KAA2259491.1"/>
    <property type="molecule type" value="Genomic_DNA"/>
</dbReference>
<dbReference type="GO" id="GO:0003677">
    <property type="term" value="F:DNA binding"/>
    <property type="evidence" value="ECO:0007669"/>
    <property type="project" value="UniProtKB-KW"/>
</dbReference>
<keyword evidence="3" id="KW-0815">Transposition</keyword>
<evidence type="ECO:0000313" key="12">
    <source>
        <dbReference type="EMBL" id="KAA2259491.1"/>
    </source>
</evidence>
<protein>
    <submittedName>
        <fullName evidence="12">Transposase</fullName>
    </submittedName>
</protein>
<dbReference type="AlphaFoldDB" id="A0A5B2X8N4"/>
<dbReference type="PANTHER" id="PTHR30405:SF25">
    <property type="entry name" value="RNA-GUIDED DNA ENDONUCLEASE INSQ-RELATED"/>
    <property type="match status" value="1"/>
</dbReference>
<evidence type="ECO:0000256" key="4">
    <source>
        <dbReference type="ARBA" id="ARBA00022723"/>
    </source>
</evidence>
<dbReference type="GO" id="GO:0046872">
    <property type="term" value="F:metal ion binding"/>
    <property type="evidence" value="ECO:0007669"/>
    <property type="project" value="UniProtKB-KW"/>
</dbReference>
<evidence type="ECO:0000259" key="9">
    <source>
        <dbReference type="Pfam" id="PF01385"/>
    </source>
</evidence>
<evidence type="ECO:0000256" key="3">
    <source>
        <dbReference type="ARBA" id="ARBA00022578"/>
    </source>
</evidence>
<feature type="domain" description="Probable transposase IS891/IS1136/IS1341" evidence="9">
    <location>
        <begin position="173"/>
        <end position="285"/>
    </location>
</feature>
<evidence type="ECO:0000256" key="8">
    <source>
        <dbReference type="SAM" id="MobiDB-lite"/>
    </source>
</evidence>
<feature type="domain" description="Cas12f1-like TNB" evidence="10">
    <location>
        <begin position="297"/>
        <end position="363"/>
    </location>
</feature>
<feature type="domain" description="Transposase putative helix-turn-helix" evidence="11">
    <location>
        <begin position="1"/>
        <end position="44"/>
    </location>
</feature>
<dbReference type="Pfam" id="PF07282">
    <property type="entry name" value="Cas12f1-like_TNB"/>
    <property type="match status" value="1"/>
</dbReference>
<comment type="similarity">
    <text evidence="1">In the C-terminal section; belongs to the transposase 35 family.</text>
</comment>
<dbReference type="RefSeq" id="WP_149851404.1">
    <property type="nucleotide sequence ID" value="NZ_VUOB01000038.1"/>
</dbReference>
<comment type="caution">
    <text evidence="12">The sequence shown here is derived from an EMBL/GenBank/DDBJ whole genome shotgun (WGS) entry which is preliminary data.</text>
</comment>
<evidence type="ECO:0000256" key="5">
    <source>
        <dbReference type="ARBA" id="ARBA00022833"/>
    </source>
</evidence>
<reference evidence="12 13" key="2">
    <citation type="submission" date="2019-09" db="EMBL/GenBank/DDBJ databases">
        <authorList>
            <person name="Jin C."/>
        </authorList>
    </citation>
    <scope>NUCLEOTIDE SEQUENCE [LARGE SCALE GENOMIC DNA]</scope>
    <source>
        <strain evidence="12 13">AN110305</strain>
    </source>
</reference>
<dbReference type="InterPro" id="IPR021027">
    <property type="entry name" value="Transposase_put_HTH"/>
</dbReference>
<dbReference type="InterPro" id="IPR001959">
    <property type="entry name" value="Transposase"/>
</dbReference>
<keyword evidence="4" id="KW-0479">Metal-binding</keyword>
<evidence type="ECO:0000256" key="1">
    <source>
        <dbReference type="ARBA" id="ARBA00008761"/>
    </source>
</evidence>
<keyword evidence="5" id="KW-0862">Zinc</keyword>
<reference evidence="12 13" key="1">
    <citation type="submission" date="2019-09" db="EMBL/GenBank/DDBJ databases">
        <title>Goodfellowia gen. nov., a new genus of the Pseudonocardineae related to Actinoalloteichus, containing Goodfellowia coeruleoviolacea gen. nov., comb. nov. gen. nov., comb. nov.</title>
        <authorList>
            <person name="Labeda D."/>
        </authorList>
    </citation>
    <scope>NUCLEOTIDE SEQUENCE [LARGE SCALE GENOMIC DNA]</scope>
    <source>
        <strain evidence="12 13">AN110305</strain>
    </source>
</reference>
<dbReference type="OrthoDB" id="6230307at2"/>
<name>A0A5B2X8N4_9PSEU</name>
<gene>
    <name evidence="12" type="ORF">F0L68_21405</name>
</gene>
<comment type="similarity">
    <text evidence="2">In the N-terminal section; belongs to the transposase 2 family.</text>
</comment>
<accession>A0A5B2X8N4</accession>
<evidence type="ECO:0000256" key="2">
    <source>
        <dbReference type="ARBA" id="ARBA00011044"/>
    </source>
</evidence>
<organism evidence="12 13">
    <name type="scientific">Solihabitans fulvus</name>
    <dbReference type="NCBI Taxonomy" id="1892852"/>
    <lineage>
        <taxon>Bacteria</taxon>
        <taxon>Bacillati</taxon>
        <taxon>Actinomycetota</taxon>
        <taxon>Actinomycetes</taxon>
        <taxon>Pseudonocardiales</taxon>
        <taxon>Pseudonocardiaceae</taxon>
        <taxon>Solihabitans</taxon>
    </lineage>
</organism>
<evidence type="ECO:0000313" key="13">
    <source>
        <dbReference type="Proteomes" id="UP000323454"/>
    </source>
</evidence>
<feature type="region of interest" description="Disordered" evidence="8">
    <location>
        <begin position="371"/>
        <end position="398"/>
    </location>
</feature>
<dbReference type="NCBIfam" id="NF040570">
    <property type="entry name" value="guided_TnpB"/>
    <property type="match status" value="1"/>
</dbReference>
<evidence type="ECO:0000259" key="10">
    <source>
        <dbReference type="Pfam" id="PF07282"/>
    </source>
</evidence>
<dbReference type="InterPro" id="IPR051399">
    <property type="entry name" value="RNA-guided_DNA_endo/Transpos"/>
</dbReference>
<dbReference type="Pfam" id="PF01385">
    <property type="entry name" value="OrfB_IS605"/>
    <property type="match status" value="1"/>
</dbReference>
<dbReference type="PANTHER" id="PTHR30405">
    <property type="entry name" value="TRANSPOSASE"/>
    <property type="match status" value="1"/>
</dbReference>
<dbReference type="Proteomes" id="UP000323454">
    <property type="component" value="Unassembled WGS sequence"/>
</dbReference>
<dbReference type="Pfam" id="PF12323">
    <property type="entry name" value="HTH_OrfB_IS605"/>
    <property type="match status" value="1"/>
</dbReference>
<dbReference type="GO" id="GO:0032196">
    <property type="term" value="P:transposition"/>
    <property type="evidence" value="ECO:0007669"/>
    <property type="project" value="UniProtKB-KW"/>
</dbReference>
<evidence type="ECO:0000256" key="7">
    <source>
        <dbReference type="ARBA" id="ARBA00023172"/>
    </source>
</evidence>
<dbReference type="InterPro" id="IPR010095">
    <property type="entry name" value="Cas12f1-like_TNB"/>
</dbReference>
<sequence>MQLRYNYRVYLTPAQRDALGRAFGCARVVFNDGLRARQTVREQGLPYLSDGELSKQVITHAKTMPERAWLGEVSAVVLQQALADLNTAYRNFFASVSGKRKGRRLAPPRFRSRKDNRQAIRFTANARFRVLDNGRLRLPKIGDVPVRWSRSLPSAPSSVTVIQDAAGRHFASFVVQTEDAPLPELDTEVGIDLGLTTFAVLSDGKTITSPKFLRRAERALRKAQQNLSRKRKGSANRAKARVQVARVHARVRNARADWAHKHTTAIIRDNQAVYVEDLCVTGLARTRLAKSVHDAGWGLFTRLLQEKATRYGRTFGKVDRFFPSSQTCSACGAVDGKKPLHVRVWTCRCGVTHDRDLNAAKNILAAGRADRPTPVELMSDGTPVPQSAVKQEPAGTAA</sequence>
<keyword evidence="6" id="KW-0238">DNA-binding</keyword>
<evidence type="ECO:0000259" key="11">
    <source>
        <dbReference type="Pfam" id="PF12323"/>
    </source>
</evidence>
<evidence type="ECO:0000256" key="6">
    <source>
        <dbReference type="ARBA" id="ARBA00023125"/>
    </source>
</evidence>
<keyword evidence="7" id="KW-0233">DNA recombination</keyword>
<proteinExistence type="inferred from homology"/>